<dbReference type="PANTHER" id="PTHR22715:SF0">
    <property type="entry name" value="TRANSFORMING GROWTH FACTOR BETA REGULATOR 1"/>
    <property type="match status" value="1"/>
</dbReference>
<feature type="region of interest" description="Disordered" evidence="3">
    <location>
        <begin position="180"/>
        <end position="226"/>
    </location>
</feature>
<evidence type="ECO:0000256" key="3">
    <source>
        <dbReference type="SAM" id="MobiDB-lite"/>
    </source>
</evidence>
<dbReference type="InterPro" id="IPR003888">
    <property type="entry name" value="FYrich_N"/>
</dbReference>
<accession>A0AAN7HYI8</accession>
<feature type="compositionally biased region" description="Polar residues" evidence="3">
    <location>
        <begin position="592"/>
        <end position="604"/>
    </location>
</feature>
<dbReference type="PANTHER" id="PTHR22715">
    <property type="entry name" value="TRANSFORMING GROWTH FACTOR BETA REGULATED GENE 1"/>
    <property type="match status" value="1"/>
</dbReference>
<feature type="compositionally biased region" description="Low complexity" evidence="3">
    <location>
        <begin position="344"/>
        <end position="368"/>
    </location>
</feature>
<feature type="compositionally biased region" description="Low complexity" evidence="3">
    <location>
        <begin position="570"/>
        <end position="579"/>
    </location>
</feature>
<evidence type="ECO:0000256" key="2">
    <source>
        <dbReference type="ARBA" id="ARBA00023242"/>
    </source>
</evidence>
<dbReference type="PROSITE" id="PS51543">
    <property type="entry name" value="FYRC"/>
    <property type="match status" value="1"/>
</dbReference>
<comment type="caution">
    <text evidence="4">The sequence shown here is derived from an EMBL/GenBank/DDBJ whole genome shotgun (WGS) entry which is preliminary data.</text>
</comment>
<dbReference type="EMBL" id="JASEJX010000021">
    <property type="protein sequence ID" value="KAK4512796.1"/>
    <property type="molecule type" value="Genomic_DNA"/>
</dbReference>
<feature type="region of interest" description="Disordered" evidence="3">
    <location>
        <begin position="240"/>
        <end position="326"/>
    </location>
</feature>
<evidence type="ECO:0000313" key="4">
    <source>
        <dbReference type="EMBL" id="KAK4512796.1"/>
    </source>
</evidence>
<dbReference type="SMART" id="SM00541">
    <property type="entry name" value="FYRN"/>
    <property type="match status" value="1"/>
</dbReference>
<dbReference type="GO" id="GO:0051726">
    <property type="term" value="P:regulation of cell cycle"/>
    <property type="evidence" value="ECO:0007669"/>
    <property type="project" value="TreeGrafter"/>
</dbReference>
<name>A0AAN7HYI8_9FUNG</name>
<dbReference type="RefSeq" id="XP_064679462.1">
    <property type="nucleotide sequence ID" value="XM_064822862.1"/>
</dbReference>
<protein>
    <submittedName>
        <fullName evidence="4">Minichromosome maintenance protein 5</fullName>
        <ecNumber evidence="4">3.6.4.12</ecNumber>
    </submittedName>
</protein>
<evidence type="ECO:0000256" key="1">
    <source>
        <dbReference type="ARBA" id="ARBA00004123"/>
    </source>
</evidence>
<dbReference type="GeneID" id="89947205"/>
<dbReference type="AlphaFoldDB" id="A0AAN7HYI8"/>
<feature type="compositionally biased region" description="Low complexity" evidence="3">
    <location>
        <begin position="203"/>
        <end position="212"/>
    </location>
</feature>
<feature type="compositionally biased region" description="Low complexity" evidence="3">
    <location>
        <begin position="304"/>
        <end position="326"/>
    </location>
</feature>
<feature type="compositionally biased region" description="Low complexity" evidence="3">
    <location>
        <begin position="244"/>
        <end position="255"/>
    </location>
</feature>
<dbReference type="InterPro" id="IPR003889">
    <property type="entry name" value="FYrich_C"/>
</dbReference>
<gene>
    <name evidence="4" type="primary">MCM5</name>
    <name evidence="4" type="ORF">ATC70_003503</name>
</gene>
<feature type="region of interest" description="Disordered" evidence="3">
    <location>
        <begin position="338"/>
        <end position="396"/>
    </location>
</feature>
<dbReference type="PROSITE" id="PS51542">
    <property type="entry name" value="FYRN"/>
    <property type="match status" value="1"/>
</dbReference>
<feature type="compositionally biased region" description="Polar residues" evidence="3">
    <location>
        <begin position="369"/>
        <end position="380"/>
    </location>
</feature>
<dbReference type="GO" id="GO:0005634">
    <property type="term" value="C:nucleus"/>
    <property type="evidence" value="ECO:0007669"/>
    <property type="project" value="UniProtKB-SubCell"/>
</dbReference>
<dbReference type="GO" id="GO:0003678">
    <property type="term" value="F:DNA helicase activity"/>
    <property type="evidence" value="ECO:0007669"/>
    <property type="project" value="UniProtKB-EC"/>
</dbReference>
<proteinExistence type="predicted"/>
<sequence>MSHQSMSINQILQPKETTIDKKLISKVKIFYTFKGSDTHCLCTFDFELDDFKDRKWIGVPLKKCLTSVCSSCPDQLMNSNTAIYSANFEESITVENWSPLHDSRSNIIWEGHGTLNSILNDDHNNAQVTGKLTESDKDGRYDCYIEVLIQLHPIVRHLVPNKSENQHYLPPMRSIWNSNEYPSSATSPPPSYHHHNNTSPTLQQQQQQQQSRQQHHQLASPSPPLSQLNALQFSMQRDDAHRLPSFNPPSSSSFPREMQKDDYHHPTYPPALDPDWPGSRYDSSSFDQEVIKRRKLSPPNLHQQYRPHVSPSSSSPSHRQQQQQYHDSNTKLMSNHLTVHRHSPSSSKTSSVITTSTHSNSNSAMATTRLNPTTTDTYYHQSRRKKRDTKPPNANDIRPFVEVERTKDGSYVLPAEVDSWTVLSLGTVVWDKAAFHNQRYIYPVGYRVKKWYRSMVDPHSDTQYTCEILDGGDEPIFQLNADDNPSECWRGPTPTTVWTIAVRRAFAIRNMDYGHNPVGPDFFGLRKNTIAKMIQDLPNADKCKNYIWQNFEAMSNNKGKSVRRTNARLSSSSSTGSTTNNDKHLESIDENAASSPSTVKSEGA</sequence>
<reference evidence="4 5" key="1">
    <citation type="submission" date="2022-11" db="EMBL/GenBank/DDBJ databases">
        <title>Mucor velutinosus strain NIH1002 WGS.</title>
        <authorList>
            <person name="Subramanian P."/>
            <person name="Mullikin J.C."/>
            <person name="Segre J.A."/>
            <person name="Zelazny A.M."/>
        </authorList>
    </citation>
    <scope>NUCLEOTIDE SEQUENCE [LARGE SCALE GENOMIC DNA]</scope>
    <source>
        <strain evidence="4 5">NIH1002</strain>
    </source>
</reference>
<keyword evidence="5" id="KW-1185">Reference proteome</keyword>
<organism evidence="4 5">
    <name type="scientific">Mucor velutinosus</name>
    <dbReference type="NCBI Taxonomy" id="708070"/>
    <lineage>
        <taxon>Eukaryota</taxon>
        <taxon>Fungi</taxon>
        <taxon>Fungi incertae sedis</taxon>
        <taxon>Mucoromycota</taxon>
        <taxon>Mucoromycotina</taxon>
        <taxon>Mucoromycetes</taxon>
        <taxon>Mucorales</taxon>
        <taxon>Mucorineae</taxon>
        <taxon>Mucoraceae</taxon>
        <taxon>Mucor</taxon>
    </lineage>
</organism>
<keyword evidence="4" id="KW-0378">Hydrolase</keyword>
<dbReference type="Pfam" id="PF05965">
    <property type="entry name" value="FYRC"/>
    <property type="match status" value="1"/>
</dbReference>
<comment type="subcellular location">
    <subcellularLocation>
        <location evidence="1">Nucleus</location>
    </subcellularLocation>
</comment>
<dbReference type="GO" id="GO:0016787">
    <property type="term" value="F:hydrolase activity"/>
    <property type="evidence" value="ECO:0007669"/>
    <property type="project" value="UniProtKB-KW"/>
</dbReference>
<keyword evidence="2" id="KW-0539">Nucleus</keyword>
<dbReference type="Proteomes" id="UP001304243">
    <property type="component" value="Unassembled WGS sequence"/>
</dbReference>
<feature type="region of interest" description="Disordered" evidence="3">
    <location>
        <begin position="558"/>
        <end position="604"/>
    </location>
</feature>
<dbReference type="EC" id="3.6.4.12" evidence="4"/>
<evidence type="ECO:0000313" key="5">
    <source>
        <dbReference type="Proteomes" id="UP001304243"/>
    </source>
</evidence>
<dbReference type="Gene3D" id="3.30.160.360">
    <property type="match status" value="1"/>
</dbReference>
<dbReference type="Pfam" id="PF05964">
    <property type="entry name" value="FYRN"/>
    <property type="match status" value="1"/>
</dbReference>
<dbReference type="InterPro" id="IPR040092">
    <property type="entry name" value="TBRG1"/>
</dbReference>